<dbReference type="GO" id="GO:0003677">
    <property type="term" value="F:DNA binding"/>
    <property type="evidence" value="ECO:0007669"/>
    <property type="project" value="InterPro"/>
</dbReference>
<dbReference type="InterPro" id="IPR025827">
    <property type="entry name" value="Zn_ribbon_recom_dom"/>
</dbReference>
<gene>
    <name evidence="3" type="ORF">UX01_C0001G0137</name>
</gene>
<accession>A0A837IIV2</accession>
<dbReference type="Proteomes" id="UP000034078">
    <property type="component" value="Unassembled WGS sequence"/>
</dbReference>
<dbReference type="InterPro" id="IPR036162">
    <property type="entry name" value="Resolvase-like_N_sf"/>
</dbReference>
<dbReference type="AlphaFoldDB" id="A0A837IIV2"/>
<evidence type="ECO:0000259" key="1">
    <source>
        <dbReference type="PROSITE" id="PS51736"/>
    </source>
</evidence>
<reference evidence="3 4" key="1">
    <citation type="journal article" date="2015" name="Nature">
        <title>rRNA introns, odd ribosomes, and small enigmatic genomes across a large radiation of phyla.</title>
        <authorList>
            <person name="Brown C.T."/>
            <person name="Hug L.A."/>
            <person name="Thomas B.C."/>
            <person name="Sharon I."/>
            <person name="Castelle C.J."/>
            <person name="Singh A."/>
            <person name="Wilkins M.J."/>
            <person name="Williams K.H."/>
            <person name="Banfield J.F."/>
        </authorList>
    </citation>
    <scope>NUCLEOTIDE SEQUENCE [LARGE SCALE GENOMIC DNA]</scope>
</reference>
<dbReference type="InterPro" id="IPR050639">
    <property type="entry name" value="SSR_resolvase"/>
</dbReference>
<sequence length="518" mass="59706">MIKYIAYCRKSTDEPDRQILSIEAQVAELEEFAAKENLKIVSFITESKTAKEPGRQKFAEVLEKIENGGAAGIISWHPDRLARNSVDGGKIIYLLDTGKLLDLKFPSFWFENTPQGKFMLGMAFNQSKYYVDNLSENVKRGNRQKLRRGEWPNQATFGYLNINKKIEVDKKRAKYVQKAFQLFASGGYGYADIRKFFNQNKIFNKSGHELHLDKVKRILTDPFYYGVMRFCGELYEGKHQPLISKKLFDKCQEVVKLKSRKVKNNKHLFDFLGLVKCGECGGAITAEMHTKNYKRTNRTVEYVYYRCSKKKGACSQKYIDKEEIQKQLKEIVLRASLPPHAAKKFLEWADKDVSQEKDKSSRIISTYQLQLKETEEKTDRLLEGYLDKIISPEDYQKKKNELVETKSLLSSKIKEISTNGVEWLEPFQEFVNSALSAQKIARKGSADSELRFFVQNIGSNFFLKDKQIIVEWEKPFASLRAWAGARATDPVPTEMSRSVAGLGLEPRIFAFRGRRPTN</sequence>
<feature type="domain" description="Resolvase/invertase-type recombinase catalytic" evidence="1">
    <location>
        <begin position="3"/>
        <end position="149"/>
    </location>
</feature>
<dbReference type="PROSITE" id="PS51737">
    <property type="entry name" value="RECOMBINASE_DNA_BIND"/>
    <property type="match status" value="1"/>
</dbReference>
<proteinExistence type="predicted"/>
<dbReference type="SMART" id="SM00857">
    <property type="entry name" value="Resolvase"/>
    <property type="match status" value="1"/>
</dbReference>
<dbReference type="CDD" id="cd00338">
    <property type="entry name" value="Ser_Recombinase"/>
    <property type="match status" value="1"/>
</dbReference>
<dbReference type="PROSITE" id="PS51736">
    <property type="entry name" value="RECOMBINASES_3"/>
    <property type="match status" value="1"/>
</dbReference>
<evidence type="ECO:0000259" key="2">
    <source>
        <dbReference type="PROSITE" id="PS51737"/>
    </source>
</evidence>
<dbReference type="Gene3D" id="3.40.50.1390">
    <property type="entry name" value="Resolvase, N-terminal catalytic domain"/>
    <property type="match status" value="1"/>
</dbReference>
<dbReference type="InterPro" id="IPR006119">
    <property type="entry name" value="Resolv_N"/>
</dbReference>
<dbReference type="InterPro" id="IPR038109">
    <property type="entry name" value="DNA_bind_recomb_sf"/>
</dbReference>
<evidence type="ECO:0000313" key="4">
    <source>
        <dbReference type="Proteomes" id="UP000034078"/>
    </source>
</evidence>
<organism evidence="3 4">
    <name type="scientific">Candidatus Collierbacteria bacterium GW2011_GWB2_45_17</name>
    <dbReference type="NCBI Taxonomy" id="1618388"/>
    <lineage>
        <taxon>Bacteria</taxon>
        <taxon>Candidatus Collieribacteriota</taxon>
    </lineage>
</organism>
<dbReference type="Pfam" id="PF00239">
    <property type="entry name" value="Resolvase"/>
    <property type="match status" value="1"/>
</dbReference>
<dbReference type="Pfam" id="PF13408">
    <property type="entry name" value="Zn_ribbon_recom"/>
    <property type="match status" value="1"/>
</dbReference>
<dbReference type="PANTHER" id="PTHR30461">
    <property type="entry name" value="DNA-INVERTASE FROM LAMBDOID PROPHAGE"/>
    <property type="match status" value="1"/>
</dbReference>
<dbReference type="SUPFAM" id="SSF53041">
    <property type="entry name" value="Resolvase-like"/>
    <property type="match status" value="1"/>
</dbReference>
<dbReference type="PANTHER" id="PTHR30461:SF23">
    <property type="entry name" value="DNA RECOMBINASE-RELATED"/>
    <property type="match status" value="1"/>
</dbReference>
<evidence type="ECO:0000313" key="3">
    <source>
        <dbReference type="EMBL" id="KKU01293.1"/>
    </source>
</evidence>
<dbReference type="InterPro" id="IPR011109">
    <property type="entry name" value="DNA_bind_recombinase_dom"/>
</dbReference>
<dbReference type="Gene3D" id="3.90.1750.20">
    <property type="entry name" value="Putative Large Serine Recombinase, Chain B, Domain 2"/>
    <property type="match status" value="1"/>
</dbReference>
<feature type="domain" description="Recombinase" evidence="2">
    <location>
        <begin position="156"/>
        <end position="261"/>
    </location>
</feature>
<dbReference type="EMBL" id="LCKO01000001">
    <property type="protein sequence ID" value="KKU01293.1"/>
    <property type="molecule type" value="Genomic_DNA"/>
</dbReference>
<dbReference type="Pfam" id="PF07508">
    <property type="entry name" value="Recombinase"/>
    <property type="match status" value="1"/>
</dbReference>
<dbReference type="GO" id="GO:0000150">
    <property type="term" value="F:DNA strand exchange activity"/>
    <property type="evidence" value="ECO:0007669"/>
    <property type="project" value="InterPro"/>
</dbReference>
<comment type="caution">
    <text evidence="3">The sequence shown here is derived from an EMBL/GenBank/DDBJ whole genome shotgun (WGS) entry which is preliminary data.</text>
</comment>
<protein>
    <submittedName>
        <fullName evidence="3">Recombinase</fullName>
    </submittedName>
</protein>
<name>A0A837IIV2_9BACT</name>